<comment type="similarity">
    <text evidence="2">Belongs to the bZIP family. ATF subfamily.</text>
</comment>
<evidence type="ECO:0000256" key="6">
    <source>
        <dbReference type="ARBA" id="ARBA00023242"/>
    </source>
</evidence>
<comment type="caution">
    <text evidence="9">The sequence shown here is derived from an EMBL/GenBank/DDBJ whole genome shotgun (WGS) entry which is preliminary data.</text>
</comment>
<evidence type="ECO:0000259" key="8">
    <source>
        <dbReference type="PROSITE" id="PS50217"/>
    </source>
</evidence>
<keyword evidence="10" id="KW-1185">Reference proteome</keyword>
<keyword evidence="5" id="KW-0804">Transcription</keyword>
<dbReference type="SUPFAM" id="SSF57959">
    <property type="entry name" value="Leucine zipper domain"/>
    <property type="match status" value="1"/>
</dbReference>
<dbReference type="PROSITE" id="PS50217">
    <property type="entry name" value="BZIP"/>
    <property type="match status" value="1"/>
</dbReference>
<dbReference type="PANTHER" id="PTHR46164:SF3">
    <property type="entry name" value="ATF6, ISOFORM C"/>
    <property type="match status" value="1"/>
</dbReference>
<evidence type="ECO:0000256" key="1">
    <source>
        <dbReference type="ARBA" id="ARBA00004167"/>
    </source>
</evidence>
<dbReference type="Pfam" id="PF00170">
    <property type="entry name" value="bZIP_1"/>
    <property type="match status" value="1"/>
</dbReference>
<comment type="subcellular location">
    <subcellularLocation>
        <location evidence="1">Membrane</location>
        <topology evidence="1">Single-pass membrane protein</topology>
    </subcellularLocation>
</comment>
<dbReference type="InterPro" id="IPR004827">
    <property type="entry name" value="bZIP"/>
</dbReference>
<evidence type="ECO:0000313" key="10">
    <source>
        <dbReference type="Proteomes" id="UP001201812"/>
    </source>
</evidence>
<reference evidence="9" key="1">
    <citation type="submission" date="2022-01" db="EMBL/GenBank/DDBJ databases">
        <title>Genome Sequence Resource for Two Populations of Ditylenchus destructor, the Migratory Endoparasitic Phytonematode.</title>
        <authorList>
            <person name="Zhang H."/>
            <person name="Lin R."/>
            <person name="Xie B."/>
        </authorList>
    </citation>
    <scope>NUCLEOTIDE SEQUENCE</scope>
    <source>
        <strain evidence="9">BazhouSP</strain>
    </source>
</reference>
<name>A0AAD4R655_9BILA</name>
<dbReference type="GO" id="GO:0000978">
    <property type="term" value="F:RNA polymerase II cis-regulatory region sequence-specific DNA binding"/>
    <property type="evidence" value="ECO:0007669"/>
    <property type="project" value="TreeGrafter"/>
</dbReference>
<proteinExistence type="inferred from homology"/>
<feature type="domain" description="BZIP" evidence="8">
    <location>
        <begin position="350"/>
        <end position="413"/>
    </location>
</feature>
<evidence type="ECO:0000256" key="5">
    <source>
        <dbReference type="ARBA" id="ARBA00023163"/>
    </source>
</evidence>
<feature type="compositionally biased region" description="Basic and acidic residues" evidence="7">
    <location>
        <begin position="349"/>
        <end position="362"/>
    </location>
</feature>
<keyword evidence="6" id="KW-0539">Nucleus</keyword>
<evidence type="ECO:0000256" key="4">
    <source>
        <dbReference type="ARBA" id="ARBA00023125"/>
    </source>
</evidence>
<protein>
    <submittedName>
        <fullName evidence="9">BZIP transcription factor domain-containing protein</fullName>
    </submittedName>
</protein>
<dbReference type="Gene3D" id="1.20.5.170">
    <property type="match status" value="1"/>
</dbReference>
<dbReference type="PANTHER" id="PTHR46164">
    <property type="entry name" value="ATF6, ISOFORM C"/>
    <property type="match status" value="1"/>
</dbReference>
<dbReference type="CDD" id="cd14686">
    <property type="entry name" value="bZIP"/>
    <property type="match status" value="1"/>
</dbReference>
<dbReference type="GO" id="GO:0005634">
    <property type="term" value="C:nucleus"/>
    <property type="evidence" value="ECO:0007669"/>
    <property type="project" value="TreeGrafter"/>
</dbReference>
<feature type="compositionally biased region" description="Low complexity" evidence="7">
    <location>
        <begin position="141"/>
        <end position="161"/>
    </location>
</feature>
<accession>A0AAD4R655</accession>
<dbReference type="SMART" id="SM00338">
    <property type="entry name" value="BRLZ"/>
    <property type="match status" value="1"/>
</dbReference>
<feature type="region of interest" description="Disordered" evidence="7">
    <location>
        <begin position="319"/>
        <end position="373"/>
    </location>
</feature>
<keyword evidence="4" id="KW-0238">DNA-binding</keyword>
<feature type="region of interest" description="Disordered" evidence="7">
    <location>
        <begin position="141"/>
        <end position="163"/>
    </location>
</feature>
<dbReference type="InterPro" id="IPR051882">
    <property type="entry name" value="ATF_bZIP_TF"/>
</dbReference>
<dbReference type="GO" id="GO:0016020">
    <property type="term" value="C:membrane"/>
    <property type="evidence" value="ECO:0007669"/>
    <property type="project" value="UniProtKB-SubCell"/>
</dbReference>
<dbReference type="Proteomes" id="UP001201812">
    <property type="component" value="Unassembled WGS sequence"/>
</dbReference>
<keyword evidence="3" id="KW-0805">Transcription regulation</keyword>
<organism evidence="9 10">
    <name type="scientific">Ditylenchus destructor</name>
    <dbReference type="NCBI Taxonomy" id="166010"/>
    <lineage>
        <taxon>Eukaryota</taxon>
        <taxon>Metazoa</taxon>
        <taxon>Ecdysozoa</taxon>
        <taxon>Nematoda</taxon>
        <taxon>Chromadorea</taxon>
        <taxon>Rhabditida</taxon>
        <taxon>Tylenchina</taxon>
        <taxon>Tylenchomorpha</taxon>
        <taxon>Sphaerularioidea</taxon>
        <taxon>Anguinidae</taxon>
        <taxon>Anguininae</taxon>
        <taxon>Ditylenchus</taxon>
    </lineage>
</organism>
<evidence type="ECO:0000256" key="7">
    <source>
        <dbReference type="SAM" id="MobiDB-lite"/>
    </source>
</evidence>
<dbReference type="GO" id="GO:0000981">
    <property type="term" value="F:DNA-binding transcription factor activity, RNA polymerase II-specific"/>
    <property type="evidence" value="ECO:0007669"/>
    <property type="project" value="TreeGrafter"/>
</dbReference>
<evidence type="ECO:0000256" key="3">
    <source>
        <dbReference type="ARBA" id="ARBA00023015"/>
    </source>
</evidence>
<evidence type="ECO:0000313" key="9">
    <source>
        <dbReference type="EMBL" id="KAI1712141.1"/>
    </source>
</evidence>
<gene>
    <name evidence="9" type="ORF">DdX_09683</name>
</gene>
<dbReference type="InterPro" id="IPR046347">
    <property type="entry name" value="bZIP_sf"/>
</dbReference>
<sequence length="830" mass="92331">MSSKLVTSYLYSKRSFQHGGDLEVLLGDMNSIGYELNGIFHNKAQNYDVKLCCDEEMTSDGKVSSNGQNGDFVDLMEQAADADVLGDVFDPDQLIRELEIDGEFTNFTDEMYSNCILDGSTADNAPSIGFEYQPFSAHSSDSGFSPNSASSSNESLTPLSSLQPTDSIEFNEPYYCSATTAEQSLTSDNAAVNCFTFNECFETTSNSTYEEQKLARALSMPMPADQQNSKMPPWPVNKRPNSHSIAKNGCHIQPAQQVQNTLPLLYVVQDSCQPHPQLVTNMPLRMVSTNSTNSVRMQPYPASRSVSVKTPPEVMTVPLSCSATTPSKFPLPSRPKPSNSAMPREEDDFLKKKEDRKLRNREAAQLSRQRKRHEYEDLKARLDASEKMCEQLKSENKHLRKRVEELEKENKTTRVCTNLSETRTTKTDKNQEPGSQYLLRKSTAIKRAGICMLVIMAFVALPGSNYFEGGQVAKVTHTHLPESYKKLSLPKKEANLTKTMGRALIDDMDAGGYVENMFNRNETNMNSSALATNTSIKCPDNIGSITSLNTSQRIQLNADLSNWIDRHEQMNLVRLRSDNNRPTLIFNSRTSHIPKVPFVSEPSQISTPPKEVGYFSADSPVENGIDSRINGTRRRSTAAKKEAARLKAIRDRAWRHLDMISLGKPSVDSDEKSNDSTLTTAPSLVALGPIGRRQQRVEQLRSRSNGLDDNGMAEASNNSGLLPSKTHKAHMQMSQLISTVHQKDDMLYVIAIKDYFLLPALERPNTTVPPKITLVLPALSITDSTNTTAGSQKMMTMMRIECEVVASGMFFLPESVVSLFNLSNQPEPEK</sequence>
<dbReference type="EMBL" id="JAKKPZ010000019">
    <property type="protein sequence ID" value="KAI1712141.1"/>
    <property type="molecule type" value="Genomic_DNA"/>
</dbReference>
<dbReference type="GO" id="GO:0030968">
    <property type="term" value="P:endoplasmic reticulum unfolded protein response"/>
    <property type="evidence" value="ECO:0007669"/>
    <property type="project" value="TreeGrafter"/>
</dbReference>
<dbReference type="AlphaFoldDB" id="A0AAD4R655"/>
<evidence type="ECO:0000256" key="2">
    <source>
        <dbReference type="ARBA" id="ARBA00009050"/>
    </source>
</evidence>